<gene>
    <name evidence="1" type="ORF">HAX54_036582</name>
</gene>
<protein>
    <submittedName>
        <fullName evidence="1">Uncharacterized protein</fullName>
    </submittedName>
</protein>
<name>A0ABS8SGA2_DATST</name>
<evidence type="ECO:0000313" key="2">
    <source>
        <dbReference type="Proteomes" id="UP000823775"/>
    </source>
</evidence>
<keyword evidence="2" id="KW-1185">Reference proteome</keyword>
<organism evidence="1 2">
    <name type="scientific">Datura stramonium</name>
    <name type="common">Jimsonweed</name>
    <name type="synonym">Common thornapple</name>
    <dbReference type="NCBI Taxonomy" id="4076"/>
    <lineage>
        <taxon>Eukaryota</taxon>
        <taxon>Viridiplantae</taxon>
        <taxon>Streptophyta</taxon>
        <taxon>Embryophyta</taxon>
        <taxon>Tracheophyta</taxon>
        <taxon>Spermatophyta</taxon>
        <taxon>Magnoliopsida</taxon>
        <taxon>eudicotyledons</taxon>
        <taxon>Gunneridae</taxon>
        <taxon>Pentapetalae</taxon>
        <taxon>asterids</taxon>
        <taxon>lamiids</taxon>
        <taxon>Solanales</taxon>
        <taxon>Solanaceae</taxon>
        <taxon>Solanoideae</taxon>
        <taxon>Datureae</taxon>
        <taxon>Datura</taxon>
    </lineage>
</organism>
<comment type="caution">
    <text evidence="1">The sequence shown here is derived from an EMBL/GenBank/DDBJ whole genome shotgun (WGS) entry which is preliminary data.</text>
</comment>
<sequence length="98" mass="10783">MAHGGSYETTALYNTSSKSGYNNGPIFNKSNNNLCCKFYTKFGSAQNMSQSTPENSSKAQASSQGNQVSQPFFFTKDQHYKIIQVLNGAQVIDMTYST</sequence>
<feature type="non-terminal residue" evidence="1">
    <location>
        <position position="98"/>
    </location>
</feature>
<dbReference type="Proteomes" id="UP000823775">
    <property type="component" value="Unassembled WGS sequence"/>
</dbReference>
<proteinExistence type="predicted"/>
<accession>A0ABS8SGA2</accession>
<reference evidence="1 2" key="1">
    <citation type="journal article" date="2021" name="BMC Genomics">
        <title>Datura genome reveals duplications of psychoactive alkaloid biosynthetic genes and high mutation rate following tissue culture.</title>
        <authorList>
            <person name="Rajewski A."/>
            <person name="Carter-House D."/>
            <person name="Stajich J."/>
            <person name="Litt A."/>
        </authorList>
    </citation>
    <scope>NUCLEOTIDE SEQUENCE [LARGE SCALE GENOMIC DNA]</scope>
    <source>
        <strain evidence="1">AR-01</strain>
    </source>
</reference>
<dbReference type="EMBL" id="JACEIK010000486">
    <property type="protein sequence ID" value="MCD7457928.1"/>
    <property type="molecule type" value="Genomic_DNA"/>
</dbReference>
<evidence type="ECO:0000313" key="1">
    <source>
        <dbReference type="EMBL" id="MCD7457928.1"/>
    </source>
</evidence>